<proteinExistence type="predicted"/>
<protein>
    <submittedName>
        <fullName evidence="2">Uncharacterized protein</fullName>
    </submittedName>
</protein>
<gene>
    <name evidence="2" type="primary">ORF48970</name>
</gene>
<keyword evidence="1" id="KW-0175">Coiled coil</keyword>
<dbReference type="EMBL" id="HACG01016771">
    <property type="protein sequence ID" value="CEK63636.1"/>
    <property type="molecule type" value="Transcribed_RNA"/>
</dbReference>
<feature type="coiled-coil region" evidence="1">
    <location>
        <begin position="95"/>
        <end position="129"/>
    </location>
</feature>
<feature type="non-terminal residue" evidence="2">
    <location>
        <position position="1"/>
    </location>
</feature>
<evidence type="ECO:0000313" key="2">
    <source>
        <dbReference type="EMBL" id="CEK63636.1"/>
    </source>
</evidence>
<organism evidence="2">
    <name type="scientific">Arion vulgaris</name>
    <dbReference type="NCBI Taxonomy" id="1028688"/>
    <lineage>
        <taxon>Eukaryota</taxon>
        <taxon>Metazoa</taxon>
        <taxon>Spiralia</taxon>
        <taxon>Lophotrochozoa</taxon>
        <taxon>Mollusca</taxon>
        <taxon>Gastropoda</taxon>
        <taxon>Heterobranchia</taxon>
        <taxon>Euthyneura</taxon>
        <taxon>Panpulmonata</taxon>
        <taxon>Eupulmonata</taxon>
        <taxon>Stylommatophora</taxon>
        <taxon>Helicina</taxon>
        <taxon>Arionoidea</taxon>
        <taxon>Arionidae</taxon>
        <taxon>Arion</taxon>
    </lineage>
</organism>
<feature type="non-terminal residue" evidence="2">
    <location>
        <position position="158"/>
    </location>
</feature>
<reference evidence="2" key="1">
    <citation type="submission" date="2014-12" db="EMBL/GenBank/DDBJ databases">
        <title>Insight into the proteome of Arion vulgaris.</title>
        <authorList>
            <person name="Aradska J."/>
            <person name="Bulat T."/>
            <person name="Smidak R."/>
            <person name="Sarate P."/>
            <person name="Gangsoo J."/>
            <person name="Sialana F."/>
            <person name="Bilban M."/>
            <person name="Lubec G."/>
        </authorList>
    </citation>
    <scope>NUCLEOTIDE SEQUENCE</scope>
    <source>
        <tissue evidence="2">Skin</tissue>
    </source>
</reference>
<name>A0A0B6Z6T8_9EUPU</name>
<dbReference type="AlphaFoldDB" id="A0A0B6Z6T8"/>
<accession>A0A0B6Z6T8</accession>
<sequence length="158" mass="17927">WNPMLSYSITDILCTLALHREDLASRVLDDMFLSVKSTQDKSTLVTALNTIRMLGFKYPALIKPRRVQLDEIQLSDMDAINLRQTILDMIDGKTSEDMLNKLQKQQEDIQNLVGRVDETEDAVAEVKDEVALQGKQLDSVKKEVGQQGQHLNELKQTV</sequence>
<evidence type="ECO:0000256" key="1">
    <source>
        <dbReference type="SAM" id="Coils"/>
    </source>
</evidence>